<evidence type="ECO:0000313" key="3">
    <source>
        <dbReference type="Proteomes" id="UP000008461"/>
    </source>
</evidence>
<feature type="signal peptide" evidence="1">
    <location>
        <begin position="1"/>
        <end position="20"/>
    </location>
</feature>
<sequence>MKKTIYLLLILGFAATNVQAQNITVPKTQRGVVTKLAATWCPFCGAEAWDAYKKMVDDLSTKSLVMVAHRSTSSRLYSATAEKILNAYEPVFYQPYFFFNTKVIGEGDAKTSTEMQKQVDNFAVAATPTAQTGLVVNYNTTKRELEVSAKTEFFKTATGEFYTGIYLIEKSVIAQQSNRGSMANHLNVLRSHFGTSEFGFEVGNGTMSSGFFKVTTTKYTLPATILPENVIIASIIWQKNGNAYTMVNSNWTDQVKSVTVGVRENQELKAGFNVAPNVISSQAVLNFNLPKAGKQVLVQAYNVQGQVVATIFRGSLPAGKHQFQLNRQQLNSKGLYFVRLQVDGQFATRQAVVQ</sequence>
<dbReference type="Gene3D" id="2.60.40.4070">
    <property type="match status" value="1"/>
</dbReference>
<dbReference type="Gene3D" id="2.60.40.10">
    <property type="entry name" value="Immunoglobulins"/>
    <property type="match status" value="1"/>
</dbReference>
<gene>
    <name evidence="2" type="ordered locus">Halhy_0846</name>
</gene>
<dbReference type="KEGG" id="hhy:Halhy_0846"/>
<keyword evidence="1" id="KW-0732">Signal</keyword>
<reference key="2">
    <citation type="submission" date="2011-04" db="EMBL/GenBank/DDBJ databases">
        <title>Complete sequence of chromosome of Haliscomenobacter hydrossis DSM 1100.</title>
        <authorList>
            <consortium name="US DOE Joint Genome Institute (JGI-PGF)"/>
            <person name="Lucas S."/>
            <person name="Han J."/>
            <person name="Lapidus A."/>
            <person name="Bruce D."/>
            <person name="Goodwin L."/>
            <person name="Pitluck S."/>
            <person name="Peters L."/>
            <person name="Kyrpides N."/>
            <person name="Mavromatis K."/>
            <person name="Ivanova N."/>
            <person name="Ovchinnikova G."/>
            <person name="Pagani I."/>
            <person name="Daligault H."/>
            <person name="Detter J.C."/>
            <person name="Han C."/>
            <person name="Land M."/>
            <person name="Hauser L."/>
            <person name="Markowitz V."/>
            <person name="Cheng J.-F."/>
            <person name="Hugenholtz P."/>
            <person name="Woyke T."/>
            <person name="Wu D."/>
            <person name="Verbarg S."/>
            <person name="Frueling A."/>
            <person name="Brambilla E."/>
            <person name="Klenk H.-P."/>
            <person name="Eisen J.A."/>
        </authorList>
    </citation>
    <scope>NUCLEOTIDE SEQUENCE</scope>
    <source>
        <strain>DSM 1100</strain>
    </source>
</reference>
<organism evidence="2 3">
    <name type="scientific">Haliscomenobacter hydrossis (strain ATCC 27775 / DSM 1100 / LMG 10767 / O)</name>
    <dbReference type="NCBI Taxonomy" id="760192"/>
    <lineage>
        <taxon>Bacteria</taxon>
        <taxon>Pseudomonadati</taxon>
        <taxon>Bacteroidota</taxon>
        <taxon>Saprospiria</taxon>
        <taxon>Saprospirales</taxon>
        <taxon>Haliscomenobacteraceae</taxon>
        <taxon>Haliscomenobacter</taxon>
    </lineage>
</organism>
<evidence type="ECO:0008006" key="4">
    <source>
        <dbReference type="Google" id="ProtNLM"/>
    </source>
</evidence>
<dbReference type="Proteomes" id="UP000008461">
    <property type="component" value="Chromosome"/>
</dbReference>
<protein>
    <recommendedName>
        <fullName evidence="4">Secretion system C-terminal sorting domain-containing protein</fullName>
    </recommendedName>
</protein>
<evidence type="ECO:0000313" key="2">
    <source>
        <dbReference type="EMBL" id="AEE48751.1"/>
    </source>
</evidence>
<accession>F4L530</accession>
<dbReference type="EMBL" id="CP002691">
    <property type="protein sequence ID" value="AEE48751.1"/>
    <property type="molecule type" value="Genomic_DNA"/>
</dbReference>
<dbReference type="InterPro" id="IPR013783">
    <property type="entry name" value="Ig-like_fold"/>
</dbReference>
<dbReference type="AlphaFoldDB" id="F4L530"/>
<dbReference type="STRING" id="760192.Halhy_0846"/>
<evidence type="ECO:0000256" key="1">
    <source>
        <dbReference type="SAM" id="SignalP"/>
    </source>
</evidence>
<dbReference type="RefSeq" id="WP_013763311.1">
    <property type="nucleotide sequence ID" value="NC_015510.1"/>
</dbReference>
<dbReference type="NCBIfam" id="TIGR04183">
    <property type="entry name" value="Por_Secre_tail"/>
    <property type="match status" value="1"/>
</dbReference>
<feature type="chain" id="PRO_5003310679" description="Secretion system C-terminal sorting domain-containing protein" evidence="1">
    <location>
        <begin position="21"/>
        <end position="354"/>
    </location>
</feature>
<keyword evidence="3" id="KW-1185">Reference proteome</keyword>
<reference evidence="2 3" key="1">
    <citation type="journal article" date="2011" name="Stand. Genomic Sci.">
        <title>Complete genome sequence of Haliscomenobacter hydrossis type strain (O).</title>
        <authorList>
            <consortium name="US DOE Joint Genome Institute (JGI-PGF)"/>
            <person name="Daligault H."/>
            <person name="Lapidus A."/>
            <person name="Zeytun A."/>
            <person name="Nolan M."/>
            <person name="Lucas S."/>
            <person name="Del Rio T.G."/>
            <person name="Tice H."/>
            <person name="Cheng J.F."/>
            <person name="Tapia R."/>
            <person name="Han C."/>
            <person name="Goodwin L."/>
            <person name="Pitluck S."/>
            <person name="Liolios K."/>
            <person name="Pagani I."/>
            <person name="Ivanova N."/>
            <person name="Huntemann M."/>
            <person name="Mavromatis K."/>
            <person name="Mikhailova N."/>
            <person name="Pati A."/>
            <person name="Chen A."/>
            <person name="Palaniappan K."/>
            <person name="Land M."/>
            <person name="Hauser L."/>
            <person name="Brambilla E.M."/>
            <person name="Rohde M."/>
            <person name="Verbarg S."/>
            <person name="Goker M."/>
            <person name="Bristow J."/>
            <person name="Eisen J.A."/>
            <person name="Markowitz V."/>
            <person name="Hugenholtz P."/>
            <person name="Kyrpides N.C."/>
            <person name="Klenk H.P."/>
            <person name="Woyke T."/>
        </authorList>
    </citation>
    <scope>NUCLEOTIDE SEQUENCE [LARGE SCALE GENOMIC DNA]</scope>
    <source>
        <strain evidence="3">ATCC 27775 / DSM 1100 / LMG 10767 / O</strain>
    </source>
</reference>
<dbReference type="InterPro" id="IPR026444">
    <property type="entry name" value="Secre_tail"/>
</dbReference>
<proteinExistence type="predicted"/>
<name>F4L530_HALH1</name>
<dbReference type="HOGENOM" id="CLU_782484_0_0_10"/>
<dbReference type="OrthoDB" id="645272at2"/>